<keyword evidence="5" id="KW-0804">Transcription</keyword>
<accession>A0A1X2A922</accession>
<dbReference type="EMBL" id="LQPN01000050">
    <property type="protein sequence ID" value="ORW45474.1"/>
    <property type="molecule type" value="Genomic_DNA"/>
</dbReference>
<evidence type="ECO:0000256" key="4">
    <source>
        <dbReference type="ARBA" id="ARBA00023159"/>
    </source>
</evidence>
<comment type="caution">
    <text evidence="9">The sequence shown here is derived from an EMBL/GenBank/DDBJ whole genome shotgun (WGS) entry which is preliminary data.</text>
</comment>
<keyword evidence="2" id="KW-0805">Transcription regulation</keyword>
<organism evidence="9 10">
    <name type="scientific">Mycobacterium paraense</name>
    <dbReference type="NCBI Taxonomy" id="767916"/>
    <lineage>
        <taxon>Bacteria</taxon>
        <taxon>Bacillati</taxon>
        <taxon>Actinomycetota</taxon>
        <taxon>Actinomycetes</taxon>
        <taxon>Mycobacteriales</taxon>
        <taxon>Mycobacteriaceae</taxon>
        <taxon>Mycobacterium</taxon>
        <taxon>Mycobacterium simiae complex</taxon>
    </lineage>
</organism>
<reference evidence="9 10" key="1">
    <citation type="journal article" date="2015" name="Emerg. Microbes Infect.">
        <title>Characterization of 17 strains belonging to the Mycobacterium simiae complex and description of Mycobacterium paraense sp. nov.</title>
        <authorList>
            <person name="Fusco da Costa A.R."/>
            <person name="Fedrizzi T."/>
            <person name="Lopes M.L."/>
            <person name="Pecorari M."/>
            <person name="Oliveira da Costa W.L."/>
            <person name="Giacobazzi E."/>
            <person name="da Costa Bahia J.R."/>
            <person name="De Sanctis V."/>
            <person name="Batista Lima K.V."/>
            <person name="Bertorelli R."/>
            <person name="Grottola A."/>
            <person name="Fabio A."/>
            <person name="Mariottini A."/>
            <person name="Ferretti P."/>
            <person name="Di Leva F."/>
            <person name="Fregni Serpini G."/>
            <person name="Tagliazucchi S."/>
            <person name="Rumpianesi F."/>
            <person name="Jousson O."/>
            <person name="Segata N."/>
            <person name="Tortoli E."/>
        </authorList>
    </citation>
    <scope>NUCLEOTIDE SEQUENCE [LARGE SCALE GENOMIC DNA]</scope>
    <source>
        <strain evidence="9 10">IEC33</strain>
    </source>
</reference>
<dbReference type="PANTHER" id="PTHR30346">
    <property type="entry name" value="TRANSCRIPTIONAL DUAL REGULATOR HCAR-RELATED"/>
    <property type="match status" value="1"/>
</dbReference>
<dbReference type="InterPro" id="IPR036388">
    <property type="entry name" value="WH-like_DNA-bd_sf"/>
</dbReference>
<dbReference type="GO" id="GO:0003677">
    <property type="term" value="F:DNA binding"/>
    <property type="evidence" value="ECO:0007669"/>
    <property type="project" value="UniProtKB-KW"/>
</dbReference>
<dbReference type="Pfam" id="PF03466">
    <property type="entry name" value="LysR_substrate"/>
    <property type="match status" value="1"/>
</dbReference>
<dbReference type="FunFam" id="1.10.10.10:FF:000001">
    <property type="entry name" value="LysR family transcriptional regulator"/>
    <property type="match status" value="1"/>
</dbReference>
<keyword evidence="4" id="KW-0010">Activator</keyword>
<dbReference type="PANTHER" id="PTHR30346:SF17">
    <property type="entry name" value="LYSR FAMILY TRANSCRIPTIONAL REGULATOR"/>
    <property type="match status" value="1"/>
</dbReference>
<dbReference type="RefSeq" id="WP_085245147.1">
    <property type="nucleotide sequence ID" value="NZ_LQPN01000050.1"/>
</dbReference>
<evidence type="ECO:0000256" key="6">
    <source>
        <dbReference type="ARBA" id="ARBA00040885"/>
    </source>
</evidence>
<dbReference type="Proteomes" id="UP000193285">
    <property type="component" value="Unassembled WGS sequence"/>
</dbReference>
<evidence type="ECO:0000256" key="1">
    <source>
        <dbReference type="ARBA" id="ARBA00009437"/>
    </source>
</evidence>
<evidence type="ECO:0000313" key="10">
    <source>
        <dbReference type="Proteomes" id="UP000193285"/>
    </source>
</evidence>
<dbReference type="InterPro" id="IPR005119">
    <property type="entry name" value="LysR_subst-bd"/>
</dbReference>
<gene>
    <name evidence="9" type="ORF">AWB90_14825</name>
</gene>
<evidence type="ECO:0000256" key="5">
    <source>
        <dbReference type="ARBA" id="ARBA00023163"/>
    </source>
</evidence>
<comment type="similarity">
    <text evidence="1">Belongs to the LysR transcriptional regulatory family.</text>
</comment>
<sequence>MGALDGGRVELRHLRAFEAVARLKSFTRAADELVITQPALSRTIQQLEDALGVTLLDRSSRHVEPTQAGRAFLDHVERALAELERGFGAVRRQASIRLGFSWLLPDPWAQDTVASFERATGTAVTLIRTDDALTAVQQGKVDVAVVRGQLASTAVRVVHLFNESRVAVCAVHSALADRAELDWAEVPRWPLVVNTASGTTGPWSWPAGAGPETIVETTNFDEWIESVAADRGIGVIPDVAVRRNIHPGVRFIALRGAPESPVSLAFLPRAHNAVLRRFVEAALESARAI</sequence>
<dbReference type="InterPro" id="IPR036390">
    <property type="entry name" value="WH_DNA-bd_sf"/>
</dbReference>
<dbReference type="CDD" id="cd05466">
    <property type="entry name" value="PBP2_LTTR_substrate"/>
    <property type="match status" value="1"/>
</dbReference>
<dbReference type="GO" id="GO:0003700">
    <property type="term" value="F:DNA-binding transcription factor activity"/>
    <property type="evidence" value="ECO:0007669"/>
    <property type="project" value="InterPro"/>
</dbReference>
<name>A0A1X2A922_9MYCO</name>
<dbReference type="Gene3D" id="3.40.190.10">
    <property type="entry name" value="Periplasmic binding protein-like II"/>
    <property type="match status" value="2"/>
</dbReference>
<keyword evidence="3" id="KW-0238">DNA-binding</keyword>
<dbReference type="STRING" id="767916.AWB91_08050"/>
<evidence type="ECO:0000256" key="3">
    <source>
        <dbReference type="ARBA" id="ARBA00023125"/>
    </source>
</evidence>
<dbReference type="OrthoDB" id="3636008at2"/>
<dbReference type="Pfam" id="PF00126">
    <property type="entry name" value="HTH_1"/>
    <property type="match status" value="1"/>
</dbReference>
<evidence type="ECO:0000313" key="9">
    <source>
        <dbReference type="EMBL" id="ORW45474.1"/>
    </source>
</evidence>
<dbReference type="InterPro" id="IPR000847">
    <property type="entry name" value="LysR_HTH_N"/>
</dbReference>
<dbReference type="AlphaFoldDB" id="A0A1X2A922"/>
<feature type="domain" description="HTH lysR-type" evidence="8">
    <location>
        <begin position="9"/>
        <end position="66"/>
    </location>
</feature>
<protein>
    <recommendedName>
        <fullName evidence="6">Probable hydrogen peroxide-inducible genes activator</fullName>
    </recommendedName>
</protein>
<dbReference type="Gene3D" id="1.10.10.10">
    <property type="entry name" value="Winged helix-like DNA-binding domain superfamily/Winged helix DNA-binding domain"/>
    <property type="match status" value="1"/>
</dbReference>
<evidence type="ECO:0000256" key="7">
    <source>
        <dbReference type="ARBA" id="ARBA00056658"/>
    </source>
</evidence>
<comment type="function">
    <text evidence="7">Required for the induction the katG gene for catalase. Involved in the response to hydrogen peroxide.</text>
</comment>
<dbReference type="PROSITE" id="PS50931">
    <property type="entry name" value="HTH_LYSR"/>
    <property type="match status" value="1"/>
</dbReference>
<dbReference type="SUPFAM" id="SSF53850">
    <property type="entry name" value="Periplasmic binding protein-like II"/>
    <property type="match status" value="1"/>
</dbReference>
<dbReference type="GO" id="GO:0032993">
    <property type="term" value="C:protein-DNA complex"/>
    <property type="evidence" value="ECO:0007669"/>
    <property type="project" value="TreeGrafter"/>
</dbReference>
<dbReference type="PRINTS" id="PR00039">
    <property type="entry name" value="HTHLYSR"/>
</dbReference>
<proteinExistence type="inferred from homology"/>
<evidence type="ECO:0000259" key="8">
    <source>
        <dbReference type="PROSITE" id="PS50931"/>
    </source>
</evidence>
<evidence type="ECO:0000256" key="2">
    <source>
        <dbReference type="ARBA" id="ARBA00023015"/>
    </source>
</evidence>
<dbReference type="SUPFAM" id="SSF46785">
    <property type="entry name" value="Winged helix' DNA-binding domain"/>
    <property type="match status" value="1"/>
</dbReference>